<dbReference type="AlphaFoldDB" id="A0A1I6RKN7"/>
<proteinExistence type="predicted"/>
<dbReference type="Gene3D" id="2.30.40.10">
    <property type="entry name" value="Urease, subunit C, domain 1"/>
    <property type="match status" value="1"/>
</dbReference>
<sequence>MDVLKGAVCRGLMMLNLDLIGARVLGGSGLEERPLSVSGGVIVDAAQPRQIDLSGYMILPGIVDVHGDGFERHLAPRRGAMKTLSEGMVAAEAELAANGITTAVLAQFVSWEGGLRGPEFAKQVFDAMRKTVPALVTDLRGQLRFETHMLDLYAEIPTLMQEYGLSYIVFNDHLPHGRLAEGRAPKRMVAQALKAGRNPDAHLKLMQELHGNRDAVPAALDDLCRTLSAMGIQMGSHDDTTGQGRAVWRARGVQVAEFPETLDAAEAAAEAGDLVVLGSPNVVRGGSHNGNVSAVDLITMGIGSALASDYHYPSPRRAAFMLADSGVLPLQDAWRLVSAGPAGVLGLADRGDLSLGKRADLVVLDAKTRRVAMTMSGGRVSYMSGDIAMRFTA</sequence>
<dbReference type="Pfam" id="PF07969">
    <property type="entry name" value="Amidohydro_3"/>
    <property type="match status" value="1"/>
</dbReference>
<dbReference type="InterPro" id="IPR011059">
    <property type="entry name" value="Metal-dep_hydrolase_composite"/>
</dbReference>
<evidence type="ECO:0000313" key="2">
    <source>
        <dbReference type="EMBL" id="SFS65343.1"/>
    </source>
</evidence>
<feature type="domain" description="Amidohydrolase 3" evidence="1">
    <location>
        <begin position="303"/>
        <end position="381"/>
    </location>
</feature>
<dbReference type="InterPro" id="IPR032466">
    <property type="entry name" value="Metal_Hydrolase"/>
</dbReference>
<evidence type="ECO:0000313" key="3">
    <source>
        <dbReference type="Proteomes" id="UP000199239"/>
    </source>
</evidence>
<reference evidence="3" key="1">
    <citation type="submission" date="2016-10" db="EMBL/GenBank/DDBJ databases">
        <authorList>
            <person name="Varghese N."/>
            <person name="Submissions S."/>
        </authorList>
    </citation>
    <scope>NUCLEOTIDE SEQUENCE [LARGE SCALE GENOMIC DNA]</scope>
    <source>
        <strain evidence="3">DSM 23422</strain>
    </source>
</reference>
<dbReference type="Gene3D" id="3.20.20.140">
    <property type="entry name" value="Metal-dependent hydrolases"/>
    <property type="match status" value="1"/>
</dbReference>
<evidence type="ECO:0000259" key="1">
    <source>
        <dbReference type="Pfam" id="PF07969"/>
    </source>
</evidence>
<dbReference type="EMBL" id="FPAJ01000002">
    <property type="protein sequence ID" value="SFS65343.1"/>
    <property type="molecule type" value="Genomic_DNA"/>
</dbReference>
<dbReference type="PIRSF" id="PIRSF038971">
    <property type="entry name" value="PhnM"/>
    <property type="match status" value="1"/>
</dbReference>
<organism evidence="2 3">
    <name type="scientific">Sulfitobacter marinus</name>
    <dbReference type="NCBI Taxonomy" id="394264"/>
    <lineage>
        <taxon>Bacteria</taxon>
        <taxon>Pseudomonadati</taxon>
        <taxon>Pseudomonadota</taxon>
        <taxon>Alphaproteobacteria</taxon>
        <taxon>Rhodobacterales</taxon>
        <taxon>Roseobacteraceae</taxon>
        <taxon>Sulfitobacter</taxon>
    </lineage>
</organism>
<dbReference type="NCBIfam" id="NF011987">
    <property type="entry name" value="PRK15446.2-3"/>
    <property type="match status" value="1"/>
</dbReference>
<dbReference type="STRING" id="394264.SAMN04488040_1309"/>
<gene>
    <name evidence="2" type="ORF">SAMN04488040_1309</name>
</gene>
<dbReference type="InterPro" id="IPR051781">
    <property type="entry name" value="Metallo-dep_Hydrolase"/>
</dbReference>
<dbReference type="PANTHER" id="PTHR43135">
    <property type="entry name" value="ALPHA-D-RIBOSE 1-METHYLPHOSPHONATE 5-TRIPHOSPHATE DIPHOSPHATASE"/>
    <property type="match status" value="1"/>
</dbReference>
<protein>
    <submittedName>
        <fullName evidence="2">Alpha-D-ribose 1-methylphosphonate 5-triphosphate diphosphatase</fullName>
    </submittedName>
</protein>
<accession>A0A1I6RKN7</accession>
<keyword evidence="3" id="KW-1185">Reference proteome</keyword>
<dbReference type="PANTHER" id="PTHR43135:SF3">
    <property type="entry name" value="ALPHA-D-RIBOSE 1-METHYLPHOSPHONATE 5-TRIPHOSPHATE DIPHOSPHATASE"/>
    <property type="match status" value="1"/>
</dbReference>
<dbReference type="SUPFAM" id="SSF51556">
    <property type="entry name" value="Metallo-dependent hydrolases"/>
    <property type="match status" value="1"/>
</dbReference>
<dbReference type="GO" id="GO:0019700">
    <property type="term" value="P:organic phosphonate catabolic process"/>
    <property type="evidence" value="ECO:0007669"/>
    <property type="project" value="InterPro"/>
</dbReference>
<dbReference type="Proteomes" id="UP000199239">
    <property type="component" value="Unassembled WGS sequence"/>
</dbReference>
<dbReference type="GO" id="GO:0016810">
    <property type="term" value="F:hydrolase activity, acting on carbon-nitrogen (but not peptide) bonds"/>
    <property type="evidence" value="ECO:0007669"/>
    <property type="project" value="InterPro"/>
</dbReference>
<dbReference type="InterPro" id="IPR013108">
    <property type="entry name" value="Amidohydro_3"/>
</dbReference>
<dbReference type="SUPFAM" id="SSF51338">
    <property type="entry name" value="Composite domain of metallo-dependent hydrolases"/>
    <property type="match status" value="1"/>
</dbReference>
<dbReference type="InterPro" id="IPR012696">
    <property type="entry name" value="PhnM"/>
</dbReference>
<name>A0A1I6RKN7_9RHOB</name>